<evidence type="ECO:0000313" key="6">
    <source>
        <dbReference type="Proteomes" id="UP000271868"/>
    </source>
</evidence>
<dbReference type="RefSeq" id="WP_123676730.1">
    <property type="nucleotide sequence ID" value="NZ_RJVL01000008.1"/>
</dbReference>
<organism evidence="5 6">
    <name type="scientific">Diaphorobacter nitroreducens</name>
    <dbReference type="NCBI Taxonomy" id="164759"/>
    <lineage>
        <taxon>Bacteria</taxon>
        <taxon>Pseudomonadati</taxon>
        <taxon>Pseudomonadota</taxon>
        <taxon>Betaproteobacteria</taxon>
        <taxon>Burkholderiales</taxon>
        <taxon>Comamonadaceae</taxon>
        <taxon>Diaphorobacter</taxon>
    </lineage>
</organism>
<feature type="active site" description="Proton donor/acceptor" evidence="2">
    <location>
        <position position="271"/>
    </location>
</feature>
<dbReference type="PANTHER" id="PTHR47572:SF4">
    <property type="entry name" value="LACTONASE DRP35"/>
    <property type="match status" value="1"/>
</dbReference>
<name>A0AAX1WS40_9BURK</name>
<protein>
    <submittedName>
        <fullName evidence="5">Gluconolactonase</fullName>
    </submittedName>
</protein>
<dbReference type="Proteomes" id="UP000271868">
    <property type="component" value="Unassembled WGS sequence"/>
</dbReference>
<evidence type="ECO:0000256" key="2">
    <source>
        <dbReference type="PIRSR" id="PIRSR605511-1"/>
    </source>
</evidence>
<reference evidence="5 6" key="1">
    <citation type="submission" date="2018-11" db="EMBL/GenBank/DDBJ databases">
        <title>Genomic Encyclopedia of Type Strains, Phase IV (KMG-IV): sequencing the most valuable type-strain genomes for metagenomic binning, comparative biology and taxonomic classification.</title>
        <authorList>
            <person name="Goeker M."/>
        </authorList>
    </citation>
    <scope>NUCLEOTIDE SEQUENCE [LARGE SCALE GENOMIC DNA]</scope>
    <source>
        <strain evidence="5 6">DSM 15985</strain>
    </source>
</reference>
<dbReference type="InterPro" id="IPR011042">
    <property type="entry name" value="6-blade_b-propeller_TolB-like"/>
</dbReference>
<dbReference type="EMBL" id="RJVL01000008">
    <property type="protein sequence ID" value="ROR39745.1"/>
    <property type="molecule type" value="Genomic_DNA"/>
</dbReference>
<dbReference type="PANTHER" id="PTHR47572">
    <property type="entry name" value="LIPOPROTEIN-RELATED"/>
    <property type="match status" value="1"/>
</dbReference>
<sequence>MPHEKNAAPRAATRRHFLAGAVVATAAGAATAQSFEFKPQQRYPDPSVQVLDPQFAKYRIYSSSVEQIATGMRWAEGPVWFGDGRYLLVSDIPNNRIMRWDEATGAWGVFRQPSNFSNGLARDRQGRLLTCEHLTRRITRTEYDGSITVLADGYNGKRFNSPNDIICSKDGAVWFTDPPFGIAGHWEGEKAAPELPHGVYRIDPAGAKVSQVLGDLAGANGLCFSPDEKVLYIVEGRHQPHRVVWAYDVGPGGRLSGKRLHIDAGGPGALDGIKCDEFGNLWCGWGSNGAVGANPADLDGVMVFNPEGKAIGHIRLPERCANLCFGGAKNNRLFMASSHSIYALYVEARGAV</sequence>
<dbReference type="Pfam" id="PF08450">
    <property type="entry name" value="SGL"/>
    <property type="match status" value="1"/>
</dbReference>
<dbReference type="SUPFAM" id="SSF63829">
    <property type="entry name" value="Calcium-dependent phosphotriesterase"/>
    <property type="match status" value="1"/>
</dbReference>
<dbReference type="Gene3D" id="2.120.10.30">
    <property type="entry name" value="TolB, C-terminal domain"/>
    <property type="match status" value="1"/>
</dbReference>
<evidence type="ECO:0000256" key="3">
    <source>
        <dbReference type="PIRSR" id="PIRSR605511-2"/>
    </source>
</evidence>
<evidence type="ECO:0000313" key="5">
    <source>
        <dbReference type="EMBL" id="ROR39745.1"/>
    </source>
</evidence>
<dbReference type="InterPro" id="IPR005511">
    <property type="entry name" value="SMP-30"/>
</dbReference>
<evidence type="ECO:0000259" key="4">
    <source>
        <dbReference type="Pfam" id="PF08450"/>
    </source>
</evidence>
<comment type="cofactor">
    <cofactor evidence="3">
        <name>Zn(2+)</name>
        <dbReference type="ChEBI" id="CHEBI:29105"/>
    </cofactor>
    <text evidence="3">Binds 1 divalent metal cation per subunit.</text>
</comment>
<dbReference type="InterPro" id="IPR006311">
    <property type="entry name" value="TAT_signal"/>
</dbReference>
<keyword evidence="1" id="KW-0378">Hydrolase</keyword>
<feature type="binding site" evidence="3">
    <location>
        <position position="163"/>
    </location>
    <ligand>
        <name>substrate</name>
    </ligand>
</feature>
<feature type="binding site" evidence="3">
    <location>
        <position position="220"/>
    </location>
    <ligand>
        <name>a divalent metal cation</name>
        <dbReference type="ChEBI" id="CHEBI:60240"/>
    </ligand>
</feature>
<proteinExistence type="predicted"/>
<feature type="binding site" evidence="3">
    <location>
        <position position="187"/>
    </location>
    <ligand>
        <name>substrate</name>
    </ligand>
</feature>
<keyword evidence="3" id="KW-0479">Metal-binding</keyword>
<dbReference type="PROSITE" id="PS51318">
    <property type="entry name" value="TAT"/>
    <property type="match status" value="1"/>
</dbReference>
<dbReference type="GO" id="GO:0046872">
    <property type="term" value="F:metal ion binding"/>
    <property type="evidence" value="ECO:0007669"/>
    <property type="project" value="UniProtKB-KW"/>
</dbReference>
<gene>
    <name evidence="5" type="ORF">EDC60_3240</name>
</gene>
<comment type="caution">
    <text evidence="5">The sequence shown here is derived from an EMBL/GenBank/DDBJ whole genome shotgun (WGS) entry which is preliminary data.</text>
</comment>
<dbReference type="InterPro" id="IPR051262">
    <property type="entry name" value="SMP-30/CGR1_Lactonase"/>
</dbReference>
<dbReference type="GO" id="GO:0016787">
    <property type="term" value="F:hydrolase activity"/>
    <property type="evidence" value="ECO:0007669"/>
    <property type="project" value="UniProtKB-KW"/>
</dbReference>
<keyword evidence="3" id="KW-0862">Zinc</keyword>
<dbReference type="InterPro" id="IPR013658">
    <property type="entry name" value="SGL"/>
</dbReference>
<feature type="binding site" evidence="3">
    <location>
        <position position="76"/>
    </location>
    <ligand>
        <name>a divalent metal cation</name>
        <dbReference type="ChEBI" id="CHEBI:60240"/>
    </ligand>
</feature>
<accession>A0AAX1WS40</accession>
<keyword evidence="6" id="KW-1185">Reference proteome</keyword>
<dbReference type="PRINTS" id="PR01790">
    <property type="entry name" value="SMP30FAMILY"/>
</dbReference>
<dbReference type="AlphaFoldDB" id="A0AAX1WS40"/>
<feature type="binding site" evidence="3">
    <location>
        <position position="271"/>
    </location>
    <ligand>
        <name>a divalent metal cation</name>
        <dbReference type="ChEBI" id="CHEBI:60240"/>
    </ligand>
</feature>
<feature type="domain" description="SMP-30/Gluconolactonase/LRE-like region" evidence="4">
    <location>
        <begin position="74"/>
        <end position="339"/>
    </location>
</feature>
<evidence type="ECO:0000256" key="1">
    <source>
        <dbReference type="ARBA" id="ARBA00022801"/>
    </source>
</evidence>